<dbReference type="InterPro" id="IPR050141">
    <property type="entry name" value="GCL_type2/YbdK_subfam"/>
</dbReference>
<gene>
    <name evidence="1" type="ORF">LDC_2445</name>
</gene>
<dbReference type="GO" id="GO:0016879">
    <property type="term" value="F:ligase activity, forming carbon-nitrogen bonds"/>
    <property type="evidence" value="ECO:0007669"/>
    <property type="project" value="TreeGrafter"/>
</dbReference>
<reference evidence="1" key="1">
    <citation type="submission" date="2010-07" db="EMBL/GenBank/DDBJ databases">
        <authorList>
            <consortium name="CONSOLIDER consortium CSD2007-00005"/>
            <person name="Guazzaroni M.-E."/>
            <person name="Richter M."/>
            <person name="Garcia-Salamanca A."/>
            <person name="Yarza P."/>
            <person name="Ferrer M."/>
        </authorList>
    </citation>
    <scope>NUCLEOTIDE SEQUENCE</scope>
</reference>
<dbReference type="AlphaFoldDB" id="D9PLM2"/>
<accession>D9PLM2</accession>
<comment type="caution">
    <text evidence="1">The sequence shown here is derived from an EMBL/GenBank/DDBJ whole genome shotgun (WGS) entry which is preliminary data.</text>
</comment>
<dbReference type="PANTHER" id="PTHR36510:SF3">
    <property type="entry name" value="CONSERVED PROTEIN"/>
    <property type="match status" value="1"/>
</dbReference>
<dbReference type="EMBL" id="ADZX01000742">
    <property type="protein sequence ID" value="EFK95541.1"/>
    <property type="molecule type" value="Genomic_DNA"/>
</dbReference>
<dbReference type="SUPFAM" id="SSF55931">
    <property type="entry name" value="Glutamine synthetase/guanido kinase"/>
    <property type="match status" value="1"/>
</dbReference>
<sequence length="181" mass="20383">MGQEITRTRFAPADFQRFYTRLSDETQALARDARAGRFADTRFVAGFELEAWLLDHAGYPSPVNATLLERLGDPLVVPELSRFNIELNGPPEPIRRGALIALESALLRTWQRCQNAAHEMDTVLAMIGILPNIRLSDLTLVNISAMKRYSVLNEQILAQRKVRRCTSTSKARKGWSGIFPT</sequence>
<dbReference type="PANTHER" id="PTHR36510">
    <property type="entry name" value="GLUTAMATE--CYSTEINE LIGASE 2-RELATED"/>
    <property type="match status" value="1"/>
</dbReference>
<protein>
    <submittedName>
        <fullName evidence="1">Uncharacterized protein</fullName>
    </submittedName>
</protein>
<reference evidence="1" key="2">
    <citation type="journal article" date="2011" name="Microb. Ecol.">
        <title>Taxonomic and Functional Metagenomic Profiling of the Microbial Community in the Anoxic Sediment of a Sub-saline Shallow Lake (Laguna de Carrizo, Central Spain).</title>
        <authorList>
            <person name="Ferrer M."/>
            <person name="Guazzaroni M.E."/>
            <person name="Richter M."/>
            <person name="Garcia-Salamanca A."/>
            <person name="Yarza P."/>
            <person name="Suarez-Suarez A."/>
            <person name="Solano J."/>
            <person name="Alcaide M."/>
            <person name="van Dillewijn P."/>
            <person name="Molina-Henares M.A."/>
            <person name="Lopez-Cortes N."/>
            <person name="Al-Ramahi Y."/>
            <person name="Guerrero C."/>
            <person name="Acosta A."/>
            <person name="de Eugenio L.I."/>
            <person name="Martinez V."/>
            <person name="Marques S."/>
            <person name="Rojo F."/>
            <person name="Santero E."/>
            <person name="Genilloud O."/>
            <person name="Perez-Perez J."/>
            <person name="Rossello-Mora R."/>
            <person name="Ramos J.L."/>
        </authorList>
    </citation>
    <scope>NUCLEOTIDE SEQUENCE</scope>
</reference>
<dbReference type="Gene3D" id="3.30.590.20">
    <property type="match status" value="1"/>
</dbReference>
<dbReference type="InterPro" id="IPR014746">
    <property type="entry name" value="Gln_synth/guanido_kin_cat_dom"/>
</dbReference>
<evidence type="ECO:0000313" key="1">
    <source>
        <dbReference type="EMBL" id="EFK95541.1"/>
    </source>
</evidence>
<proteinExistence type="predicted"/>
<organism evidence="1">
    <name type="scientific">sediment metagenome</name>
    <dbReference type="NCBI Taxonomy" id="749907"/>
    <lineage>
        <taxon>unclassified sequences</taxon>
        <taxon>metagenomes</taxon>
        <taxon>ecological metagenomes</taxon>
    </lineage>
</organism>
<name>D9PLM2_9ZZZZ</name>